<keyword evidence="3" id="KW-1185">Reference proteome</keyword>
<feature type="compositionally biased region" description="Basic and acidic residues" evidence="1">
    <location>
        <begin position="30"/>
        <end position="45"/>
    </location>
</feature>
<dbReference type="EMBL" id="SOQX01000003">
    <property type="protein sequence ID" value="TDY01737.1"/>
    <property type="molecule type" value="Genomic_DNA"/>
</dbReference>
<gene>
    <name evidence="2" type="ORF">EDC23_1628</name>
</gene>
<dbReference type="Proteomes" id="UP000294914">
    <property type="component" value="Unassembled WGS sequence"/>
</dbReference>
<protein>
    <submittedName>
        <fullName evidence="2">Uncharacterized protein</fullName>
    </submittedName>
</protein>
<sequence length="104" mass="11779">MKWFDIILNGSSRLPDVLRAAFSVPGSPDNDLRCQRERRNNSERRRAQRPVYLQGTDDGGERRCSHGRRSGDPCSPVSFIGVFLRQDLSREKDRSGSAWAQESG</sequence>
<proteinExistence type="predicted"/>
<accession>A0A4R8IVE4</accession>
<name>A0A4R8IVE4_9GAMM</name>
<feature type="region of interest" description="Disordered" evidence="1">
    <location>
        <begin position="25"/>
        <end position="75"/>
    </location>
</feature>
<reference evidence="2 3" key="1">
    <citation type="submission" date="2019-03" db="EMBL/GenBank/DDBJ databases">
        <title>Genomic Encyclopedia of Type Strains, Phase IV (KMG-IV): sequencing the most valuable type-strain genomes for metagenomic binning, comparative biology and taxonomic classification.</title>
        <authorList>
            <person name="Goeker M."/>
        </authorList>
    </citation>
    <scope>NUCLEOTIDE SEQUENCE [LARGE SCALE GENOMIC DNA]</scope>
    <source>
        <strain evidence="2 3">DSM 16326</strain>
    </source>
</reference>
<comment type="caution">
    <text evidence="2">The sequence shown here is derived from an EMBL/GenBank/DDBJ whole genome shotgun (WGS) entry which is preliminary data.</text>
</comment>
<evidence type="ECO:0000313" key="2">
    <source>
        <dbReference type="EMBL" id="TDY01737.1"/>
    </source>
</evidence>
<evidence type="ECO:0000256" key="1">
    <source>
        <dbReference type="SAM" id="MobiDB-lite"/>
    </source>
</evidence>
<organism evidence="2 3">
    <name type="scientific">Thiohalophilus thiocyanatoxydans</name>
    <dbReference type="NCBI Taxonomy" id="381308"/>
    <lineage>
        <taxon>Bacteria</taxon>
        <taxon>Pseudomonadati</taxon>
        <taxon>Pseudomonadota</taxon>
        <taxon>Gammaproteobacteria</taxon>
        <taxon>Thiohalomonadales</taxon>
        <taxon>Thiohalophilaceae</taxon>
        <taxon>Thiohalophilus</taxon>
    </lineage>
</organism>
<evidence type="ECO:0000313" key="3">
    <source>
        <dbReference type="Proteomes" id="UP000294914"/>
    </source>
</evidence>
<dbReference type="AlphaFoldDB" id="A0A4R8IVE4"/>